<dbReference type="PANTHER" id="PTHR43158">
    <property type="entry name" value="SKFA PEPTIDE EXPORT ATP-BINDING PROTEIN SKFE"/>
    <property type="match status" value="1"/>
</dbReference>
<dbReference type="GO" id="GO:0016887">
    <property type="term" value="F:ATP hydrolysis activity"/>
    <property type="evidence" value="ECO:0007669"/>
    <property type="project" value="InterPro"/>
</dbReference>
<reference evidence="4 5" key="1">
    <citation type="submission" date="2014-05" db="EMBL/GenBank/DDBJ databases">
        <title>Complete genome sequence of Corynebacterium marinum DSM 44953.</title>
        <authorList>
            <person name="Schaffert L."/>
            <person name="Albersmeier A."/>
            <person name="Kalinowski J."/>
            <person name="Ruckert C."/>
        </authorList>
    </citation>
    <scope>NUCLEOTIDE SEQUENCE [LARGE SCALE GENOMIC DNA]</scope>
    <source>
        <strain evidence="4 5">DSM 44953</strain>
    </source>
</reference>
<keyword evidence="1" id="KW-0547">Nucleotide-binding</keyword>
<gene>
    <name evidence="4" type="ORF">B840_11995</name>
</gene>
<name>A0A0B6TJ41_9CORY</name>
<dbReference type="KEGG" id="cmq:B840_11995"/>
<evidence type="ECO:0000256" key="1">
    <source>
        <dbReference type="ARBA" id="ARBA00022741"/>
    </source>
</evidence>
<accession>A0A0B6TJ41</accession>
<dbReference type="PANTHER" id="PTHR43158:SF2">
    <property type="entry name" value="SKFA PEPTIDE EXPORT ATP-BINDING PROTEIN SKFE"/>
    <property type="match status" value="1"/>
</dbReference>
<dbReference type="RefSeq" id="WP_052491194.1">
    <property type="nucleotide sequence ID" value="NZ_CP007790.1"/>
</dbReference>
<dbReference type="OrthoDB" id="9804819at2"/>
<proteinExistence type="predicted"/>
<dbReference type="EMBL" id="CP007790">
    <property type="protein sequence ID" value="AJK69967.1"/>
    <property type="molecule type" value="Genomic_DNA"/>
</dbReference>
<keyword evidence="4" id="KW-0378">Hydrolase</keyword>
<dbReference type="CDD" id="cd03230">
    <property type="entry name" value="ABC_DR_subfamily_A"/>
    <property type="match status" value="1"/>
</dbReference>
<sequence length="239" mass="25517">MTPEGSELITARADDMIAGYDDTAVLGPLQLRLHPGITALLGRNGSGKTTLMRTLCGIIPPLSGRCVVLGEEVADGAAVRSRVGYLGHKSALSSGLSVAQNLSFWRTINASLPQISLIAEAELIGRFDLEPILDKRVSALSRGQRQRVDLARLAMTDPEFVVLDEPLTGLDPVYAAETRALLHEWGTTRTVLYSTHSVPEALELASRFLIVDGRDVLTLGSDGTAITETQILQSLGASS</sequence>
<dbReference type="SMART" id="SM00382">
    <property type="entry name" value="AAA"/>
    <property type="match status" value="1"/>
</dbReference>
<dbReference type="Gene3D" id="3.40.50.300">
    <property type="entry name" value="P-loop containing nucleotide triphosphate hydrolases"/>
    <property type="match status" value="1"/>
</dbReference>
<evidence type="ECO:0000313" key="4">
    <source>
        <dbReference type="EMBL" id="AJK69967.1"/>
    </source>
</evidence>
<dbReference type="PROSITE" id="PS50893">
    <property type="entry name" value="ABC_TRANSPORTER_2"/>
    <property type="match status" value="1"/>
</dbReference>
<keyword evidence="2" id="KW-0067">ATP-binding</keyword>
<dbReference type="Proteomes" id="UP000031928">
    <property type="component" value="Chromosome"/>
</dbReference>
<protein>
    <submittedName>
        <fullName evidence="4">Heme-transporting ATPase</fullName>
        <ecNumber evidence="4">3.6.3.41</ecNumber>
    </submittedName>
</protein>
<dbReference type="STRING" id="1224162.B840_11995"/>
<keyword evidence="5" id="KW-1185">Reference proteome</keyword>
<dbReference type="InterPro" id="IPR003439">
    <property type="entry name" value="ABC_transporter-like_ATP-bd"/>
</dbReference>
<organism evidence="4 5">
    <name type="scientific">Corynebacterium marinum DSM 44953</name>
    <dbReference type="NCBI Taxonomy" id="1224162"/>
    <lineage>
        <taxon>Bacteria</taxon>
        <taxon>Bacillati</taxon>
        <taxon>Actinomycetota</taxon>
        <taxon>Actinomycetes</taxon>
        <taxon>Mycobacteriales</taxon>
        <taxon>Corynebacteriaceae</taxon>
        <taxon>Corynebacterium</taxon>
    </lineage>
</organism>
<dbReference type="GO" id="GO:0005524">
    <property type="term" value="F:ATP binding"/>
    <property type="evidence" value="ECO:0007669"/>
    <property type="project" value="UniProtKB-KW"/>
</dbReference>
<dbReference type="InterPro" id="IPR027417">
    <property type="entry name" value="P-loop_NTPase"/>
</dbReference>
<dbReference type="AlphaFoldDB" id="A0A0B6TJ41"/>
<feature type="domain" description="ABC transporter" evidence="3">
    <location>
        <begin position="11"/>
        <end position="238"/>
    </location>
</feature>
<dbReference type="InterPro" id="IPR003593">
    <property type="entry name" value="AAA+_ATPase"/>
</dbReference>
<dbReference type="SUPFAM" id="SSF52540">
    <property type="entry name" value="P-loop containing nucleoside triphosphate hydrolases"/>
    <property type="match status" value="1"/>
</dbReference>
<dbReference type="Pfam" id="PF00005">
    <property type="entry name" value="ABC_tran"/>
    <property type="match status" value="1"/>
</dbReference>
<dbReference type="HOGENOM" id="CLU_000604_1_2_11"/>
<evidence type="ECO:0000256" key="2">
    <source>
        <dbReference type="ARBA" id="ARBA00022840"/>
    </source>
</evidence>
<evidence type="ECO:0000259" key="3">
    <source>
        <dbReference type="PROSITE" id="PS50893"/>
    </source>
</evidence>
<dbReference type="EC" id="3.6.3.41" evidence="4"/>
<evidence type="ECO:0000313" key="5">
    <source>
        <dbReference type="Proteomes" id="UP000031928"/>
    </source>
</evidence>